<evidence type="ECO:0000313" key="2">
    <source>
        <dbReference type="EMBL" id="CAD8054396.1"/>
    </source>
</evidence>
<dbReference type="AlphaFoldDB" id="A0A8S1KN21"/>
<comment type="caution">
    <text evidence="2">The sequence shown here is derived from an EMBL/GenBank/DDBJ whole genome shotgun (WGS) entry which is preliminary data.</text>
</comment>
<name>A0A8S1KN21_9CILI</name>
<organism evidence="2 3">
    <name type="scientific">Paramecium sonneborni</name>
    <dbReference type="NCBI Taxonomy" id="65129"/>
    <lineage>
        <taxon>Eukaryota</taxon>
        <taxon>Sar</taxon>
        <taxon>Alveolata</taxon>
        <taxon>Ciliophora</taxon>
        <taxon>Intramacronucleata</taxon>
        <taxon>Oligohymenophorea</taxon>
        <taxon>Peniculida</taxon>
        <taxon>Parameciidae</taxon>
        <taxon>Paramecium</taxon>
    </lineage>
</organism>
<accession>A0A8S1KN21</accession>
<keyword evidence="3" id="KW-1185">Reference proteome</keyword>
<evidence type="ECO:0000256" key="1">
    <source>
        <dbReference type="SAM" id="MobiDB-lite"/>
    </source>
</evidence>
<sequence>MQQNPLQLFLSILAAREEVIFMIRIIGHQMQEDCKNKLGTLKELSEEIYRGEQKRENLENYLYQHLNEGFRKLFLPKIIQKYIKITQYYLVKTQIYFPKQGQQLCQDIVNQPNIRTTMQQVIHEPLVGVLKFIINFQRQKLKHELSHLLNYEQEDRCNRNEKFYSEPLILGVYGLRYLNDLHKKYCYTVSRHSNRNVYDVLFVDDNTRTLYLSGGGFISLVSSITKLKDKSIDNTQSVYIPVESTVEIITQRYEKLIKELMDQNFHVQKSVNRYYEQHKKFKMKPLPIKVYSTPKSKMQEIKSQRNNQQRTFESGPILSDMGRYSEPINRNPLLSDSINSDKLKYQKCRTQKQSDLILSGFVSPKQTIVRKKRNVKNYEAALLKSSPLQPFSDFPLRISSSKKKKQN</sequence>
<dbReference type="Proteomes" id="UP000692954">
    <property type="component" value="Unassembled WGS sequence"/>
</dbReference>
<dbReference type="EMBL" id="CAJJDN010000008">
    <property type="protein sequence ID" value="CAD8054396.1"/>
    <property type="molecule type" value="Genomic_DNA"/>
</dbReference>
<reference evidence="2" key="1">
    <citation type="submission" date="2021-01" db="EMBL/GenBank/DDBJ databases">
        <authorList>
            <consortium name="Genoscope - CEA"/>
            <person name="William W."/>
        </authorList>
    </citation>
    <scope>NUCLEOTIDE SEQUENCE</scope>
</reference>
<feature type="region of interest" description="Disordered" evidence="1">
    <location>
        <begin position="302"/>
        <end position="323"/>
    </location>
</feature>
<protein>
    <submittedName>
        <fullName evidence="2">Uncharacterized protein</fullName>
    </submittedName>
</protein>
<gene>
    <name evidence="2" type="ORF">PSON_ATCC_30995.1.T0080275</name>
</gene>
<dbReference type="OrthoDB" id="298371at2759"/>
<evidence type="ECO:0000313" key="3">
    <source>
        <dbReference type="Proteomes" id="UP000692954"/>
    </source>
</evidence>
<proteinExistence type="predicted"/>